<feature type="chain" id="PRO_5047204936" description="Sel1 repeat family protein" evidence="1">
    <location>
        <begin position="24"/>
        <end position="372"/>
    </location>
</feature>
<proteinExistence type="predicted"/>
<protein>
    <recommendedName>
        <fullName evidence="4">Sel1 repeat family protein</fullName>
    </recommendedName>
</protein>
<reference evidence="2 3" key="1">
    <citation type="submission" date="2023-04" db="EMBL/GenBank/DDBJ databases">
        <title>Marinobulbifer ophiurae gen. nov., sp. Nov., isolate from tissue of brittle star Ophioplocus japonicus.</title>
        <authorList>
            <person name="Kawano K."/>
            <person name="Sawayama S."/>
            <person name="Nakagawa S."/>
        </authorList>
    </citation>
    <scope>NUCLEOTIDE SEQUENCE [LARGE SCALE GENOMIC DNA]</scope>
    <source>
        <strain evidence="2 3">NKW57</strain>
    </source>
</reference>
<dbReference type="Proteomes" id="UP001224392">
    <property type="component" value="Unassembled WGS sequence"/>
</dbReference>
<feature type="signal peptide" evidence="1">
    <location>
        <begin position="1"/>
        <end position="23"/>
    </location>
</feature>
<sequence>MRFNNALPVIAAICLSLAGCASAPSKQASEPGQFSRLVQDWQVSGNKPAYPELWSAYVQTGQYENWLEQKNLRDALRSTDGEVACEGVDWNEISGLHFWSVSTHLDAADCLDRLGDSTAADFHESAASMLVTGMLGSGDGLSAATAFEVPVWSEADELLELAGYELLDNYVELDAESGRLYYVLVGNQRDSGTQRHFYFQNQQVLGRLLGVGEVSGEATGDLPMMQQVAFVAGIADQVYSAKLAWAEISKTAERYDIAEQWYQNSIAAGGVVASYRLGLMCLERGMQEAGTCVDYLLDAAEMGYIPAVVAVAYAQREGLGVEADPLMAERLLAGARKRIQPAAIERALAAVASARNYSLRAALDDGDVEPMP</sequence>
<evidence type="ECO:0000313" key="3">
    <source>
        <dbReference type="Proteomes" id="UP001224392"/>
    </source>
</evidence>
<organism evidence="2 3">
    <name type="scientific">Biformimicrobium ophioploci</name>
    <dbReference type="NCBI Taxonomy" id="3036711"/>
    <lineage>
        <taxon>Bacteria</taxon>
        <taxon>Pseudomonadati</taxon>
        <taxon>Pseudomonadota</taxon>
        <taxon>Gammaproteobacteria</taxon>
        <taxon>Cellvibrionales</taxon>
        <taxon>Microbulbiferaceae</taxon>
        <taxon>Biformimicrobium</taxon>
    </lineage>
</organism>
<evidence type="ECO:0000313" key="2">
    <source>
        <dbReference type="EMBL" id="GMG87203.1"/>
    </source>
</evidence>
<evidence type="ECO:0000256" key="1">
    <source>
        <dbReference type="SAM" id="SignalP"/>
    </source>
</evidence>
<dbReference type="PROSITE" id="PS51257">
    <property type="entry name" value="PROKAR_LIPOPROTEIN"/>
    <property type="match status" value="1"/>
</dbReference>
<gene>
    <name evidence="2" type="ORF">MNKW57_15240</name>
</gene>
<dbReference type="EMBL" id="BSYJ01000003">
    <property type="protein sequence ID" value="GMG87203.1"/>
    <property type="molecule type" value="Genomic_DNA"/>
</dbReference>
<evidence type="ECO:0008006" key="4">
    <source>
        <dbReference type="Google" id="ProtNLM"/>
    </source>
</evidence>
<dbReference type="RefSeq" id="WP_285763839.1">
    <property type="nucleotide sequence ID" value="NZ_BSYJ01000003.1"/>
</dbReference>
<dbReference type="SUPFAM" id="SSF81901">
    <property type="entry name" value="HCP-like"/>
    <property type="match status" value="1"/>
</dbReference>
<dbReference type="Gene3D" id="1.25.40.10">
    <property type="entry name" value="Tetratricopeptide repeat domain"/>
    <property type="match status" value="1"/>
</dbReference>
<keyword evidence="1" id="KW-0732">Signal</keyword>
<keyword evidence="3" id="KW-1185">Reference proteome</keyword>
<accession>A0ABQ6LYR0</accession>
<name>A0ABQ6LYR0_9GAMM</name>
<dbReference type="InterPro" id="IPR011990">
    <property type="entry name" value="TPR-like_helical_dom_sf"/>
</dbReference>
<comment type="caution">
    <text evidence="2">The sequence shown here is derived from an EMBL/GenBank/DDBJ whole genome shotgun (WGS) entry which is preliminary data.</text>
</comment>